<accession>A0A975R9T5</accession>
<dbReference type="HAMAP" id="MF_00972">
    <property type="entry name" value="tRNA_aden_deaminase"/>
    <property type="match status" value="1"/>
</dbReference>
<dbReference type="PROSITE" id="PS00903">
    <property type="entry name" value="CYT_DCMP_DEAMINASES_1"/>
    <property type="match status" value="1"/>
</dbReference>
<dbReference type="InterPro" id="IPR028883">
    <property type="entry name" value="tRNA_aden_deaminase"/>
</dbReference>
<dbReference type="PANTHER" id="PTHR11079">
    <property type="entry name" value="CYTOSINE DEAMINASE FAMILY MEMBER"/>
    <property type="match status" value="1"/>
</dbReference>
<evidence type="ECO:0000256" key="8">
    <source>
        <dbReference type="HAMAP-Rule" id="MF_00972"/>
    </source>
</evidence>
<keyword evidence="4 8" id="KW-0479">Metal-binding</keyword>
<proteinExistence type="inferred from homology"/>
<evidence type="ECO:0000256" key="4">
    <source>
        <dbReference type="ARBA" id="ARBA00022723"/>
    </source>
</evidence>
<keyword evidence="5 8" id="KW-0378">Hydrolase</keyword>
<feature type="domain" description="CMP/dCMP-type deaminase" evidence="9">
    <location>
        <begin position="19"/>
        <end position="141"/>
    </location>
</feature>
<evidence type="ECO:0000256" key="1">
    <source>
        <dbReference type="ARBA" id="ARBA00010669"/>
    </source>
</evidence>
<evidence type="ECO:0000256" key="3">
    <source>
        <dbReference type="ARBA" id="ARBA00022694"/>
    </source>
</evidence>
<dbReference type="NCBIfam" id="NF008113">
    <property type="entry name" value="PRK10860.1"/>
    <property type="match status" value="1"/>
</dbReference>
<keyword evidence="3 8" id="KW-0819">tRNA processing</keyword>
<gene>
    <name evidence="8 10" type="primary">tadA</name>
    <name evidence="10" type="ORF">KEF85_15055</name>
</gene>
<dbReference type="FunFam" id="3.40.140.10:FF:000005">
    <property type="entry name" value="tRNA-specific adenosine deaminase"/>
    <property type="match status" value="1"/>
</dbReference>
<comment type="function">
    <text evidence="8">Catalyzes the deamination of adenosine to inosine at the wobble position 34 of tRNA(Arg2).</text>
</comment>
<evidence type="ECO:0000256" key="6">
    <source>
        <dbReference type="ARBA" id="ARBA00022833"/>
    </source>
</evidence>
<comment type="cofactor">
    <cofactor evidence="8">
        <name>Zn(2+)</name>
        <dbReference type="ChEBI" id="CHEBI:29105"/>
    </cofactor>
    <text evidence="8">Binds 1 zinc ion per subunit.</text>
</comment>
<dbReference type="GO" id="GO:0002100">
    <property type="term" value="P:tRNA wobble adenosine to inosine editing"/>
    <property type="evidence" value="ECO:0007669"/>
    <property type="project" value="UniProtKB-UniRule"/>
</dbReference>
<dbReference type="InterPro" id="IPR002125">
    <property type="entry name" value="CMP_dCMP_dom"/>
</dbReference>
<evidence type="ECO:0000256" key="7">
    <source>
        <dbReference type="ARBA" id="ARBA00048045"/>
    </source>
</evidence>
<dbReference type="Pfam" id="PF00383">
    <property type="entry name" value="dCMP_cyt_deam_1"/>
    <property type="match status" value="1"/>
</dbReference>
<dbReference type="SUPFAM" id="SSF53927">
    <property type="entry name" value="Cytidine deaminase-like"/>
    <property type="match status" value="1"/>
</dbReference>
<evidence type="ECO:0000313" key="11">
    <source>
        <dbReference type="Proteomes" id="UP000676649"/>
    </source>
</evidence>
<feature type="active site" description="Proton donor" evidence="8">
    <location>
        <position position="72"/>
    </location>
</feature>
<protein>
    <recommendedName>
        <fullName evidence="8">tRNA-specific adenosine deaminase</fullName>
        <ecNumber evidence="8">3.5.4.33</ecNumber>
    </recommendedName>
</protein>
<organism evidence="10 11">
    <name type="scientific">Methylomonas paludis</name>
    <dbReference type="NCBI Taxonomy" id="1173101"/>
    <lineage>
        <taxon>Bacteria</taxon>
        <taxon>Pseudomonadati</taxon>
        <taxon>Pseudomonadota</taxon>
        <taxon>Gammaproteobacteria</taxon>
        <taxon>Methylococcales</taxon>
        <taxon>Methylococcaceae</taxon>
        <taxon>Methylomonas</taxon>
    </lineage>
</organism>
<dbReference type="PANTHER" id="PTHR11079:SF202">
    <property type="entry name" value="TRNA-SPECIFIC ADENOSINE DEAMINASE"/>
    <property type="match status" value="1"/>
</dbReference>
<dbReference type="EC" id="3.5.4.33" evidence="8"/>
<feature type="binding site" evidence="8">
    <location>
        <position position="103"/>
    </location>
    <ligand>
        <name>Zn(2+)</name>
        <dbReference type="ChEBI" id="CHEBI:29105"/>
        <note>catalytic</note>
    </ligand>
</feature>
<dbReference type="InterPro" id="IPR016192">
    <property type="entry name" value="APOBEC/CMP_deaminase_Zn-bd"/>
</dbReference>
<dbReference type="CDD" id="cd01285">
    <property type="entry name" value="nucleoside_deaminase"/>
    <property type="match status" value="1"/>
</dbReference>
<dbReference type="Gene3D" id="3.40.140.10">
    <property type="entry name" value="Cytidine Deaminase, domain 2"/>
    <property type="match status" value="1"/>
</dbReference>
<evidence type="ECO:0000256" key="5">
    <source>
        <dbReference type="ARBA" id="ARBA00022801"/>
    </source>
</evidence>
<dbReference type="PROSITE" id="PS51747">
    <property type="entry name" value="CYT_DCMP_DEAMINASES_2"/>
    <property type="match status" value="1"/>
</dbReference>
<name>A0A975R9T5_9GAMM</name>
<reference evidence="10" key="1">
    <citation type="submission" date="2021-04" db="EMBL/GenBank/DDBJ databases">
        <title>Draft genome sequence data of methanotrophic Methylovulum sp. strain S1L and Methylomonas sp. strain S2AM isolated from boreal lake water columns.</title>
        <authorList>
            <person name="Rissanen A.J."/>
            <person name="Mangayil R."/>
            <person name="Svenning M.M."/>
            <person name="Khanongnuch R."/>
        </authorList>
    </citation>
    <scope>NUCLEOTIDE SEQUENCE</scope>
    <source>
        <strain evidence="10">S2AM</strain>
    </source>
</reference>
<comment type="similarity">
    <text evidence="1">Belongs to the cytidine and deoxycytidylate deaminase family. ADAT2 subfamily.</text>
</comment>
<keyword evidence="6 8" id="KW-0862">Zinc</keyword>
<evidence type="ECO:0000313" key="10">
    <source>
        <dbReference type="EMBL" id="QWF70623.1"/>
    </source>
</evidence>
<comment type="subunit">
    <text evidence="2 8">Homodimer.</text>
</comment>
<sequence length="166" mass="18406">MKRGRRLLTGLVKPRSEAVTNEDWMRHALRMAHKAEQQGEVPVGAVLVYQGRCIGEGWNQPIQSHDPSAHAEIVAIRQAGLALQNYRLPESCLYVTLEPCVMCMGAIAHARIKRLVFGADDPKRGAVCHALQLSDAAFLNHHVDWLGGVLAADCSEVLTDFFRARR</sequence>
<feature type="binding site" evidence="8">
    <location>
        <position position="70"/>
    </location>
    <ligand>
        <name>Zn(2+)</name>
        <dbReference type="ChEBI" id="CHEBI:29105"/>
        <note>catalytic</note>
    </ligand>
</feature>
<dbReference type="AlphaFoldDB" id="A0A975R9T5"/>
<evidence type="ECO:0000259" key="9">
    <source>
        <dbReference type="PROSITE" id="PS51747"/>
    </source>
</evidence>
<evidence type="ECO:0000256" key="2">
    <source>
        <dbReference type="ARBA" id="ARBA00011738"/>
    </source>
</evidence>
<dbReference type="EMBL" id="CP073754">
    <property type="protein sequence ID" value="QWF70623.1"/>
    <property type="molecule type" value="Genomic_DNA"/>
</dbReference>
<comment type="catalytic activity">
    <reaction evidence="7 8">
        <text>adenosine(34) in tRNA + H2O + H(+) = inosine(34) in tRNA + NH4(+)</text>
        <dbReference type="Rhea" id="RHEA:43168"/>
        <dbReference type="Rhea" id="RHEA-COMP:10373"/>
        <dbReference type="Rhea" id="RHEA-COMP:10374"/>
        <dbReference type="ChEBI" id="CHEBI:15377"/>
        <dbReference type="ChEBI" id="CHEBI:15378"/>
        <dbReference type="ChEBI" id="CHEBI:28938"/>
        <dbReference type="ChEBI" id="CHEBI:74411"/>
        <dbReference type="ChEBI" id="CHEBI:82852"/>
        <dbReference type="EC" id="3.5.4.33"/>
    </reaction>
</comment>
<dbReference type="KEGG" id="mpad:KEF85_15055"/>
<dbReference type="Proteomes" id="UP000676649">
    <property type="component" value="Chromosome"/>
</dbReference>
<dbReference type="GO" id="GO:0052717">
    <property type="term" value="F:tRNA-specific adenosine-34 deaminase activity"/>
    <property type="evidence" value="ECO:0007669"/>
    <property type="project" value="UniProtKB-UniRule"/>
</dbReference>
<keyword evidence="11" id="KW-1185">Reference proteome</keyword>
<dbReference type="GO" id="GO:0008270">
    <property type="term" value="F:zinc ion binding"/>
    <property type="evidence" value="ECO:0007669"/>
    <property type="project" value="UniProtKB-UniRule"/>
</dbReference>
<feature type="binding site" evidence="8">
    <location>
        <position position="100"/>
    </location>
    <ligand>
        <name>Zn(2+)</name>
        <dbReference type="ChEBI" id="CHEBI:29105"/>
        <note>catalytic</note>
    </ligand>
</feature>
<dbReference type="InterPro" id="IPR016193">
    <property type="entry name" value="Cytidine_deaminase-like"/>
</dbReference>